<protein>
    <submittedName>
        <fullName evidence="2">Uncharacterized protein</fullName>
    </submittedName>
</protein>
<evidence type="ECO:0000313" key="2">
    <source>
        <dbReference type="EMBL" id="QIL45833.1"/>
    </source>
</evidence>
<reference evidence="2 3" key="1">
    <citation type="submission" date="2020-03" db="EMBL/GenBank/DDBJ databases">
        <title>Vagococcus sp. nov., isolated from beetles.</title>
        <authorList>
            <person name="Hyun D.-W."/>
            <person name="Bae J.-W."/>
        </authorList>
    </citation>
    <scope>NUCLEOTIDE SEQUENCE [LARGE SCALE GENOMIC DNA]</scope>
    <source>
        <strain evidence="2 3">HDW17A</strain>
    </source>
</reference>
<dbReference type="EMBL" id="CP049886">
    <property type="protein sequence ID" value="QIL45833.1"/>
    <property type="molecule type" value="Genomic_DNA"/>
</dbReference>
<evidence type="ECO:0000256" key="1">
    <source>
        <dbReference type="SAM" id="MobiDB-lite"/>
    </source>
</evidence>
<evidence type="ECO:0000313" key="3">
    <source>
        <dbReference type="Proteomes" id="UP000500890"/>
    </source>
</evidence>
<organism evidence="2 3">
    <name type="scientific">Vagococcus coleopterorum</name>
    <dbReference type="NCBI Taxonomy" id="2714946"/>
    <lineage>
        <taxon>Bacteria</taxon>
        <taxon>Bacillati</taxon>
        <taxon>Bacillota</taxon>
        <taxon>Bacilli</taxon>
        <taxon>Lactobacillales</taxon>
        <taxon>Enterococcaceae</taxon>
        <taxon>Vagococcus</taxon>
    </lineage>
</organism>
<sequence length="99" mass="11611">MSVKKYIKKNYEGSEAENLLAFYKKHEGILSGNFYHWENEFKDSDYDEQLAVGFVPFLEDKVKRVIENAGKLQKEEIEKEQASEAEKEEAWQDGSQQED</sequence>
<dbReference type="Proteomes" id="UP000500890">
    <property type="component" value="Chromosome"/>
</dbReference>
<keyword evidence="3" id="KW-1185">Reference proteome</keyword>
<dbReference type="AlphaFoldDB" id="A0A6G8ALN3"/>
<feature type="region of interest" description="Disordered" evidence="1">
    <location>
        <begin position="74"/>
        <end position="99"/>
    </location>
</feature>
<feature type="compositionally biased region" description="Basic and acidic residues" evidence="1">
    <location>
        <begin position="74"/>
        <end position="90"/>
    </location>
</feature>
<dbReference type="KEGG" id="vah:G7081_01375"/>
<accession>A0A6G8ALN3</accession>
<dbReference type="RefSeq" id="WP_166006719.1">
    <property type="nucleotide sequence ID" value="NZ_CP049886.1"/>
</dbReference>
<proteinExistence type="predicted"/>
<gene>
    <name evidence="2" type="ORF">G7081_01375</name>
</gene>
<name>A0A6G8ALN3_9ENTE</name>